<dbReference type="GO" id="GO:0016491">
    <property type="term" value="F:oxidoreductase activity"/>
    <property type="evidence" value="ECO:0007669"/>
    <property type="project" value="InterPro"/>
</dbReference>
<evidence type="ECO:0000259" key="1">
    <source>
        <dbReference type="Pfam" id="PF09995"/>
    </source>
</evidence>
<feature type="domain" description="ER-bound oxygenase mpaB/mpaB'/Rubber oxygenase catalytic" evidence="1">
    <location>
        <begin position="43"/>
        <end position="273"/>
    </location>
</feature>
<protein>
    <submittedName>
        <fullName evidence="2">DUF2236 domain-containing protein</fullName>
    </submittedName>
</protein>
<dbReference type="RefSeq" id="WP_084521918.1">
    <property type="nucleotide sequence ID" value="NZ_JABELX010000004.1"/>
</dbReference>
<dbReference type="Pfam" id="PF09995">
    <property type="entry name" value="MPAB_Lcp_cat"/>
    <property type="match status" value="1"/>
</dbReference>
<gene>
    <name evidence="2" type="ORF">HLB23_11440</name>
</gene>
<name>A0A849BYX0_9NOCA</name>
<accession>A0A849BYX0</accession>
<dbReference type="PANTHER" id="PTHR36151:SF3">
    <property type="entry name" value="ER-BOUND OXYGENASE MPAB_MPAB'_RUBBER OXYGENASE CATALYTIC DOMAIN-CONTAINING PROTEIN"/>
    <property type="match status" value="1"/>
</dbReference>
<dbReference type="PANTHER" id="PTHR36151">
    <property type="entry name" value="BLR2777 PROTEIN"/>
    <property type="match status" value="1"/>
</dbReference>
<evidence type="ECO:0000313" key="3">
    <source>
        <dbReference type="Proteomes" id="UP000586827"/>
    </source>
</evidence>
<organism evidence="2 3">
    <name type="scientific">Nocardia uniformis</name>
    <dbReference type="NCBI Taxonomy" id="53432"/>
    <lineage>
        <taxon>Bacteria</taxon>
        <taxon>Bacillati</taxon>
        <taxon>Actinomycetota</taxon>
        <taxon>Actinomycetes</taxon>
        <taxon>Mycobacteriales</taxon>
        <taxon>Nocardiaceae</taxon>
        <taxon>Nocardia</taxon>
    </lineage>
</organism>
<dbReference type="Proteomes" id="UP000586827">
    <property type="component" value="Unassembled WGS sequence"/>
</dbReference>
<dbReference type="AlphaFoldDB" id="A0A849BYX0"/>
<reference evidence="2 3" key="1">
    <citation type="submission" date="2020-05" db="EMBL/GenBank/DDBJ databases">
        <title>MicrobeNet Type strains.</title>
        <authorList>
            <person name="Nicholson A.C."/>
        </authorList>
    </citation>
    <scope>NUCLEOTIDE SEQUENCE [LARGE SCALE GENOMIC DNA]</scope>
    <source>
        <strain evidence="2 3">JCM 3224</strain>
    </source>
</reference>
<keyword evidence="3" id="KW-1185">Reference proteome</keyword>
<sequence>MTADSMLSGNPDRIVSDPITGAGLSPARREAFDRFRWYNASVLKGLFGAALFDQTVLPAVSAGVESTGRIRYTPFERAFRTAAADQLAFWSEDPERSAEFERLKHLHRDVKGVGYNGVRYSALQPESWNWILYSTFFMMRNAYTPITGEKLSAADDQFFWEFFTDALSGLELSGRAKLPATYREASAYYEEMVRSTLRPTKTLDNAVESVLKPPTPNFIPVLAHPVWWIAGPIIGHIVFVCSFGIMHPGVRALAPVAWTRLHGVEFRVMGALLPLVYRYLPRRLQYSPLAYNRWRYEQLVMKYQDMGLESFAPSAEAGGCPFSA</sequence>
<dbReference type="InterPro" id="IPR018713">
    <property type="entry name" value="MPAB/Lcp_cat_dom"/>
</dbReference>
<proteinExistence type="predicted"/>
<dbReference type="EMBL" id="JABELX010000004">
    <property type="protein sequence ID" value="NNH70468.1"/>
    <property type="molecule type" value="Genomic_DNA"/>
</dbReference>
<evidence type="ECO:0000313" key="2">
    <source>
        <dbReference type="EMBL" id="NNH70468.1"/>
    </source>
</evidence>
<comment type="caution">
    <text evidence="2">The sequence shown here is derived from an EMBL/GenBank/DDBJ whole genome shotgun (WGS) entry which is preliminary data.</text>
</comment>